<dbReference type="Pfam" id="PF07510">
    <property type="entry name" value="GmrSD_C"/>
    <property type="match status" value="1"/>
</dbReference>
<dbReference type="PANTHER" id="PTHR24094">
    <property type="entry name" value="SECRETED PROTEIN"/>
    <property type="match status" value="1"/>
</dbReference>
<dbReference type="EMBL" id="CAJMXA010001444">
    <property type="protein sequence ID" value="CAE6460666.1"/>
    <property type="molecule type" value="Genomic_DNA"/>
</dbReference>
<accession>A0A8H3BPL1</accession>
<protein>
    <recommendedName>
        <fullName evidence="2">GmrSD restriction endonucleases C-terminal domain-containing protein</fullName>
    </recommendedName>
</protein>
<feature type="chain" id="PRO_5034566782" description="GmrSD restriction endonucleases C-terminal domain-containing protein" evidence="1">
    <location>
        <begin position="16"/>
        <end position="218"/>
    </location>
</feature>
<comment type="caution">
    <text evidence="3">The sequence shown here is derived from an EMBL/GenBank/DDBJ whole genome shotgun (WGS) entry which is preliminary data.</text>
</comment>
<gene>
    <name evidence="3" type="ORF">RDB_LOCUS61422</name>
</gene>
<evidence type="ECO:0000313" key="3">
    <source>
        <dbReference type="EMBL" id="CAE6460666.1"/>
    </source>
</evidence>
<dbReference type="Proteomes" id="UP000663853">
    <property type="component" value="Unassembled WGS sequence"/>
</dbReference>
<organism evidence="3 4">
    <name type="scientific">Rhizoctonia solani</name>
    <dbReference type="NCBI Taxonomy" id="456999"/>
    <lineage>
        <taxon>Eukaryota</taxon>
        <taxon>Fungi</taxon>
        <taxon>Dikarya</taxon>
        <taxon>Basidiomycota</taxon>
        <taxon>Agaricomycotina</taxon>
        <taxon>Agaricomycetes</taxon>
        <taxon>Cantharellales</taxon>
        <taxon>Ceratobasidiaceae</taxon>
        <taxon>Rhizoctonia</taxon>
    </lineage>
</organism>
<keyword evidence="1" id="KW-0732">Signal</keyword>
<dbReference type="AlphaFoldDB" id="A0A8H3BPL1"/>
<dbReference type="PANTHER" id="PTHR24094:SF15">
    <property type="entry name" value="AMP-DEPENDENT SYNTHETASE_LIGASE DOMAIN-CONTAINING PROTEIN-RELATED"/>
    <property type="match status" value="1"/>
</dbReference>
<sequence length="218" mass="24447">MRFVSLLALAALASASPLSLDRTHTIERRGNLPEPVDVATAKKYLDELTVAAPVTEPAYDRKRFQHWITINGKCDTRETVLIRDATAEVTLDSGCKPTGGTWYSDYDNQLVTAPADAKVLPVDIDHIVPLKEAWQAGAWEWTAEKRKQFANDLKGPQLLAVSARSNRMKADKDPSKWTPSNEAFRCKYVRAWIEVKHDYGLTVDETEKAALTKFINEC</sequence>
<evidence type="ECO:0000259" key="2">
    <source>
        <dbReference type="Pfam" id="PF07510"/>
    </source>
</evidence>
<dbReference type="InterPro" id="IPR011089">
    <property type="entry name" value="GmrSD_C"/>
</dbReference>
<name>A0A8H3BPL1_9AGAM</name>
<evidence type="ECO:0000256" key="1">
    <source>
        <dbReference type="SAM" id="SignalP"/>
    </source>
</evidence>
<proteinExistence type="predicted"/>
<evidence type="ECO:0000313" key="4">
    <source>
        <dbReference type="Proteomes" id="UP000663853"/>
    </source>
</evidence>
<reference evidence="3" key="1">
    <citation type="submission" date="2021-01" db="EMBL/GenBank/DDBJ databases">
        <authorList>
            <person name="Kaushik A."/>
        </authorList>
    </citation>
    <scope>NUCLEOTIDE SEQUENCE</scope>
    <source>
        <strain evidence="3">AG6-10EEA</strain>
    </source>
</reference>
<feature type="domain" description="GmrSD restriction endonucleases C-terminal" evidence="2">
    <location>
        <begin position="113"/>
        <end position="213"/>
    </location>
</feature>
<feature type="signal peptide" evidence="1">
    <location>
        <begin position="1"/>
        <end position="15"/>
    </location>
</feature>